<organism evidence="3 4">
    <name type="scientific">Legionella dresdenensis</name>
    <dbReference type="NCBI Taxonomy" id="450200"/>
    <lineage>
        <taxon>Bacteria</taxon>
        <taxon>Pseudomonadati</taxon>
        <taxon>Pseudomonadota</taxon>
        <taxon>Gammaproteobacteria</taxon>
        <taxon>Legionellales</taxon>
        <taxon>Legionellaceae</taxon>
        <taxon>Legionella</taxon>
    </lineage>
</organism>
<accession>A0ABV8CH16</accession>
<dbReference type="InterPro" id="IPR018392">
    <property type="entry name" value="LysM"/>
</dbReference>
<dbReference type="CDD" id="cd00118">
    <property type="entry name" value="LysM"/>
    <property type="match status" value="3"/>
</dbReference>
<feature type="domain" description="LysM" evidence="2">
    <location>
        <begin position="364"/>
        <end position="408"/>
    </location>
</feature>
<dbReference type="PROSITE" id="PS51782">
    <property type="entry name" value="LYSM"/>
    <property type="match status" value="3"/>
</dbReference>
<protein>
    <submittedName>
        <fullName evidence="3">LysM peptidoglycan-binding domain-containing protein</fullName>
    </submittedName>
</protein>
<evidence type="ECO:0000259" key="2">
    <source>
        <dbReference type="PROSITE" id="PS51782"/>
    </source>
</evidence>
<dbReference type="SUPFAM" id="SSF53955">
    <property type="entry name" value="Lysozyme-like"/>
    <property type="match status" value="1"/>
</dbReference>
<dbReference type="SMART" id="SM00257">
    <property type="entry name" value="LysM"/>
    <property type="match status" value="3"/>
</dbReference>
<evidence type="ECO:0000313" key="4">
    <source>
        <dbReference type="Proteomes" id="UP001595758"/>
    </source>
</evidence>
<reference evidence="4" key="1">
    <citation type="journal article" date="2019" name="Int. J. Syst. Evol. Microbiol.">
        <title>The Global Catalogue of Microorganisms (GCM) 10K type strain sequencing project: providing services to taxonomists for standard genome sequencing and annotation.</title>
        <authorList>
            <consortium name="The Broad Institute Genomics Platform"/>
            <consortium name="The Broad Institute Genome Sequencing Center for Infectious Disease"/>
            <person name="Wu L."/>
            <person name="Ma J."/>
        </authorList>
    </citation>
    <scope>NUCLEOTIDE SEQUENCE [LARGE SCALE GENOMIC DNA]</scope>
    <source>
        <strain evidence="4">CCUG 59858</strain>
    </source>
</reference>
<dbReference type="InterPro" id="IPR023346">
    <property type="entry name" value="Lysozyme-like_dom_sf"/>
</dbReference>
<dbReference type="InterPro" id="IPR036779">
    <property type="entry name" value="LysM_dom_sf"/>
</dbReference>
<dbReference type="PANTHER" id="PTHR33734">
    <property type="entry name" value="LYSM DOMAIN-CONTAINING GPI-ANCHORED PROTEIN 2"/>
    <property type="match status" value="1"/>
</dbReference>
<dbReference type="InterPro" id="IPR000189">
    <property type="entry name" value="Transglyc_AS"/>
</dbReference>
<keyword evidence="4" id="KW-1185">Reference proteome</keyword>
<comment type="similarity">
    <text evidence="1">Belongs to the transglycosylase Slt family.</text>
</comment>
<dbReference type="SUPFAM" id="SSF54106">
    <property type="entry name" value="LysM domain"/>
    <property type="match status" value="3"/>
</dbReference>
<dbReference type="RefSeq" id="WP_382343526.1">
    <property type="nucleotide sequence ID" value="NZ_JBHSAB010000023.1"/>
</dbReference>
<evidence type="ECO:0000313" key="3">
    <source>
        <dbReference type="EMBL" id="MFC3909372.1"/>
    </source>
</evidence>
<dbReference type="Gene3D" id="3.10.350.10">
    <property type="entry name" value="LysM domain"/>
    <property type="match status" value="3"/>
</dbReference>
<feature type="domain" description="LysM" evidence="2">
    <location>
        <begin position="416"/>
        <end position="460"/>
    </location>
</feature>
<dbReference type="Gene3D" id="1.10.530.10">
    <property type="match status" value="1"/>
</dbReference>
<evidence type="ECO:0000256" key="1">
    <source>
        <dbReference type="ARBA" id="ARBA00007734"/>
    </source>
</evidence>
<dbReference type="EMBL" id="JBHSAB010000023">
    <property type="protein sequence ID" value="MFC3909372.1"/>
    <property type="molecule type" value="Genomic_DNA"/>
</dbReference>
<dbReference type="Proteomes" id="UP001595758">
    <property type="component" value="Unassembled WGS sequence"/>
</dbReference>
<dbReference type="Pfam" id="PF01476">
    <property type="entry name" value="LysM"/>
    <property type="match status" value="3"/>
</dbReference>
<name>A0ABV8CH16_9GAMM</name>
<dbReference type="CDD" id="cd16894">
    <property type="entry name" value="MltD-like"/>
    <property type="match status" value="1"/>
</dbReference>
<dbReference type="PANTHER" id="PTHR33734:SF22">
    <property type="entry name" value="MEMBRANE-BOUND LYTIC MUREIN TRANSGLYCOSYLASE D"/>
    <property type="match status" value="1"/>
</dbReference>
<proteinExistence type="inferred from homology"/>
<feature type="domain" description="LysM" evidence="2">
    <location>
        <begin position="288"/>
        <end position="331"/>
    </location>
</feature>
<dbReference type="Pfam" id="PF01464">
    <property type="entry name" value="SLT"/>
    <property type="match status" value="1"/>
</dbReference>
<dbReference type="InterPro" id="IPR008258">
    <property type="entry name" value="Transglycosylase_SLT_dom_1"/>
</dbReference>
<sequence length="461" mass="52195">MLINLAHGSFYNPNAWDVLRSQLTLNHEITQPEVQTQLRWLISHPGYLQKLSQAEPYIYHILTEIRKRKLPGEIALLPMLESAYDPFAYSGAGAAGLWQLMPGTGSNLGLKQDWWFDGRRSIGSSTDAALNYLTYLNRFFNGNWLLAIAAYDSGEGTIARAVKNSGQYNARSVNFWRLPVPSETRTYVPRLLALAEIIKYPQRYRVSLPDIPYTPYFEEVNIGSQIDLNHAAKLAGISYKDLIKLNPGYNHWTTAPYKPFKLLIPTNKVANFNRNLLSLPQEKRVSWTRHLVVRGETIDSIAKRYFTTAKLIRELNQLKSNQLREGQFVLIPSTKFSPPAPAKSSQTTRLAVADKPATTQTYKVIHIVQPGDTFQKLEQKYHTTTANIRSWNKMSANKKLAKGDQLIIWKKMINPGSYTVVAGDNLSSIARRNNTTTASLERLNPRINTRLLKPGQKLVIG</sequence>
<dbReference type="PROSITE" id="PS00922">
    <property type="entry name" value="TRANSGLYCOSYLASE"/>
    <property type="match status" value="1"/>
</dbReference>
<gene>
    <name evidence="3" type="ORF">ACFORL_09845</name>
</gene>
<comment type="caution">
    <text evidence="3">The sequence shown here is derived from an EMBL/GenBank/DDBJ whole genome shotgun (WGS) entry which is preliminary data.</text>
</comment>